<comment type="caution">
    <text evidence="3">The sequence shown here is derived from an EMBL/GenBank/DDBJ whole genome shotgun (WGS) entry which is preliminary data.</text>
</comment>
<evidence type="ECO:0000313" key="4">
    <source>
        <dbReference type="Proteomes" id="UP000017391"/>
    </source>
</evidence>
<accession>A0AAW7ZQW8</accession>
<reference evidence="1" key="1">
    <citation type="submission" date="2013-09" db="EMBL/GenBank/DDBJ databases">
        <title>The Genome Sequence of Enterobacter cloacae BWH 31.</title>
        <authorList>
            <consortium name="The Broad Institute Genomics Platform"/>
            <consortium name="The Broad Institute Genome Sequencing Center for Infectious Disease"/>
            <person name="Murphy C."/>
            <person name="Cosimi L."/>
            <person name="Cerqueira G."/>
            <person name="Feldgarden M."/>
            <person name="Earl A.M."/>
            <person name="Hung D."/>
            <person name="Onderdonk A.B."/>
            <person name="Kirby J.E."/>
            <person name="Ferraro M.J."/>
            <person name="Hopper D."/>
            <person name="Dekker J.P."/>
            <person name="O'Brien T."/>
            <person name="Huang S."/>
            <person name="Quan V."/>
            <person name="Ernst C."/>
            <person name="Delaney M."/>
            <person name="DuBois A."/>
            <person name="Kim D.S."/>
            <person name="Young S."/>
            <person name="Zeng Q."/>
            <person name="Gargeya S."/>
            <person name="Abouelleil A."/>
            <person name="Alvarado L."/>
            <person name="Chapman S.B."/>
            <person name="Gainer-Dewar J."/>
            <person name="Goldberg J."/>
            <person name="Griggs A."/>
            <person name="Gujja S."/>
            <person name="Hansen M."/>
            <person name="Howarth C."/>
            <person name="Imamovic A."/>
            <person name="Larimer J."/>
            <person name="Pearson M."/>
            <person name="Poon T.W."/>
            <person name="Priest M."/>
            <person name="Roberts A."/>
            <person name="Saif S."/>
            <person name="Shea T.D."/>
            <person name="Sykes S.N."/>
            <person name="Wortman J.R."/>
            <person name="Nusbaum C."/>
            <person name="Birren B.W."/>
        </authorList>
    </citation>
    <scope>NUCLEOTIDE SEQUENCE</scope>
    <source>
        <strain evidence="1">BWH 31</strain>
    </source>
</reference>
<dbReference type="Proteomes" id="UP000017391">
    <property type="component" value="Unassembled WGS sequence"/>
</dbReference>
<dbReference type="Proteomes" id="UP001176432">
    <property type="component" value="Unassembled WGS sequence"/>
</dbReference>
<reference evidence="3" key="3">
    <citation type="submission" date="2023-07" db="EMBL/GenBank/DDBJ databases">
        <title>Isolates cultured from stool samples of acute diarrhea patients.</title>
        <authorList>
            <person name="Jiang S."/>
        </authorList>
    </citation>
    <scope>NUCLEOTIDE SEQUENCE</scope>
    <source>
        <strain evidence="3">L4424</strain>
    </source>
</reference>
<dbReference type="EMBL" id="JAUPXB010000001">
    <property type="protein sequence ID" value="MDO7923028.1"/>
    <property type="molecule type" value="Genomic_DNA"/>
</dbReference>
<reference evidence="4" key="2">
    <citation type="submission" date="2013-09" db="EMBL/GenBank/DDBJ databases">
        <title>The Genome Sequence of Enterobacter cloacae BWH 31.</title>
        <authorList>
            <consortium name="The Broad Institute Genomics Platform"/>
            <consortium name="The Broad Institute Genome Sequencing Center for Infectious Disease"/>
            <person name="Murphy C."/>
            <person name="Cosimi L."/>
            <person name="Cerqueira G."/>
            <person name="Feldgarden M."/>
            <person name="Hung D."/>
            <person name="Onderdonk A.B."/>
            <person name="Ferraro M.J."/>
            <person name="Hooper D."/>
            <person name="Dekker J."/>
            <person name="O'Brien T."/>
            <person name="Huang S."/>
            <person name="Quan V."/>
            <person name="Ernst C."/>
            <person name="Delaney M."/>
            <person name="DuBois A."/>
            <person name="Young S.K."/>
            <person name="Zeng Q."/>
            <person name="Gargeya S."/>
            <person name="Fitzgerald M."/>
            <person name="Abouelleil A."/>
            <person name="Alvarado L."/>
            <person name="Berlin A.M."/>
            <person name="Chapman S.B."/>
            <person name="Gainer-Dewar J."/>
            <person name="Goldberg J."/>
            <person name="Gnerre S."/>
            <person name="Griggs A."/>
            <person name="Gujja S."/>
            <person name="Hansen M."/>
            <person name="Howarth C."/>
            <person name="Imamovic A."/>
            <person name="Ireland A."/>
            <person name="Larimer J."/>
            <person name="McCowan C."/>
            <person name="Murphy C."/>
            <person name="Pearson M."/>
            <person name="Poon T.W."/>
            <person name="Priest M."/>
            <person name="Roberts A."/>
            <person name="Saif S."/>
            <person name="Shea T."/>
            <person name="Sykes S."/>
            <person name="Wortman J."/>
            <person name="Nusbaum C."/>
            <person name="Birren B."/>
        </authorList>
    </citation>
    <scope>NUCLEOTIDE SEQUENCE [LARGE SCALE GENOMIC DNA]</scope>
    <source>
        <strain evidence="4">BWH 31</strain>
    </source>
</reference>
<sequence>MDFDSSSTVMEFKHTFPIPEGLYWDGKRFDTISGYVESEATADMYTNLLSGFIAGLEASGRMTDFTVEPFNRNP</sequence>
<evidence type="ECO:0000313" key="1">
    <source>
        <dbReference type="EMBL" id="ESM31176.1"/>
    </source>
</evidence>
<dbReference type="AlphaFoldDB" id="A0AAW7ZQW8"/>
<evidence type="ECO:0000313" key="5">
    <source>
        <dbReference type="Proteomes" id="UP001176432"/>
    </source>
</evidence>
<dbReference type="EMBL" id="AYIP01000011">
    <property type="protein sequence ID" value="ESM31176.1"/>
    <property type="molecule type" value="Genomic_DNA"/>
</dbReference>
<organism evidence="3 5">
    <name type="scientific">Enterobacter asburiae</name>
    <dbReference type="NCBI Taxonomy" id="61645"/>
    <lineage>
        <taxon>Bacteria</taxon>
        <taxon>Pseudomonadati</taxon>
        <taxon>Pseudomonadota</taxon>
        <taxon>Gammaproteobacteria</taxon>
        <taxon>Enterobacterales</taxon>
        <taxon>Enterobacteriaceae</taxon>
        <taxon>Enterobacter</taxon>
        <taxon>Enterobacter cloacae complex</taxon>
    </lineage>
</organism>
<gene>
    <name evidence="1" type="ORF">L402_03478</name>
    <name evidence="2" type="ORF">Q5934_16300</name>
    <name evidence="3" type="ORF">Q5934_21495</name>
</gene>
<name>A0AAW7ZQW8_ENTAS</name>
<evidence type="ECO:0000313" key="2">
    <source>
        <dbReference type="EMBL" id="MDO7923028.1"/>
    </source>
</evidence>
<evidence type="ECO:0000313" key="3">
    <source>
        <dbReference type="EMBL" id="MDO7924020.1"/>
    </source>
</evidence>
<dbReference type="EMBL" id="JAUPXB010000001">
    <property type="protein sequence ID" value="MDO7924020.1"/>
    <property type="molecule type" value="Genomic_DNA"/>
</dbReference>
<dbReference type="RefSeq" id="WP_023311420.1">
    <property type="nucleotide sequence ID" value="NZ_CP034336.1"/>
</dbReference>
<protein>
    <submittedName>
        <fullName evidence="3">Uncharacterized protein</fullName>
    </submittedName>
</protein>
<proteinExistence type="predicted"/>